<evidence type="ECO:0008006" key="3">
    <source>
        <dbReference type="Google" id="ProtNLM"/>
    </source>
</evidence>
<name>G0JLZ9_9PROT</name>
<organism evidence="1 2">
    <name type="scientific">Acidithiobacillus ferrivorans SS3</name>
    <dbReference type="NCBI Taxonomy" id="743299"/>
    <lineage>
        <taxon>Bacteria</taxon>
        <taxon>Pseudomonadati</taxon>
        <taxon>Pseudomonadota</taxon>
        <taxon>Acidithiobacillia</taxon>
        <taxon>Acidithiobacillales</taxon>
        <taxon>Acidithiobacillaceae</taxon>
        <taxon>Acidithiobacillus</taxon>
    </lineage>
</organism>
<dbReference type="HOGENOM" id="CLU_1036762_0_0_6"/>
<reference evidence="1 2" key="1">
    <citation type="journal article" date="2011" name="J. Bacteriol.">
        <title>Draft genome of the psychrotolerant acidophile Acidithiobacillus ferrivorans SS3.</title>
        <authorList>
            <person name="Liljeqvist M."/>
            <person name="Valdes J."/>
            <person name="Holmes D.S."/>
            <person name="Dopson M."/>
        </authorList>
    </citation>
    <scope>NUCLEOTIDE SEQUENCE [LARGE SCALE GENOMIC DNA]</scope>
    <source>
        <strain evidence="1 2">SS3</strain>
    </source>
</reference>
<evidence type="ECO:0000313" key="2">
    <source>
        <dbReference type="Proteomes" id="UP000009220"/>
    </source>
</evidence>
<dbReference type="eggNOG" id="COG1896">
    <property type="taxonomic scope" value="Bacteria"/>
</dbReference>
<dbReference type="AlphaFoldDB" id="G0JLZ9"/>
<dbReference type="EMBL" id="CP002985">
    <property type="protein sequence ID" value="AEM46949.1"/>
    <property type="molecule type" value="Genomic_DNA"/>
</dbReference>
<proteinExistence type="predicted"/>
<accession>G0JLZ9</accession>
<dbReference type="Gene3D" id="1.10.3210.10">
    <property type="entry name" value="Hypothetical protein af1432"/>
    <property type="match status" value="1"/>
</dbReference>
<dbReference type="KEGG" id="afi:Acife_0751"/>
<dbReference type="Proteomes" id="UP000009220">
    <property type="component" value="Chromosome"/>
</dbReference>
<gene>
    <name evidence="1" type="ORF">Acife_0751</name>
</gene>
<protein>
    <recommendedName>
        <fullName evidence="3">Metal dependent phosphohydrolase</fullName>
    </recommendedName>
</protein>
<evidence type="ECO:0000313" key="1">
    <source>
        <dbReference type="EMBL" id="AEM46949.1"/>
    </source>
</evidence>
<sequence length="268" mass="29959">MRPDILTHSGCYFDFVTPSKEAIHIGDIAHALANTCRFGGHSKRYYSVAQHCVIASHIVEEEFALWGLLHDAAEAYVGDVPKPLKNLLPDYREIEHRVERAVLGRFGLKGPMPPCIKQADIVLLATEQRDLIPAHSDEWVLIAGIEPLPEHIQPWGPDRAEREFLDRFMMIGDPMDLPYDTPESFLKTNTMVARKEDMSQNGRIRLLRQDDGDICVSIIDNDGNMASVEFCTTMRGGGSSPQTLAALDALALAIHEDNQAMPDKKSER</sequence>
<dbReference type="STRING" id="743299.Acife_0751"/>
<dbReference type="RefSeq" id="WP_014028218.1">
    <property type="nucleotide sequence ID" value="NC_015942.1"/>
</dbReference>
<dbReference type="SUPFAM" id="SSF109604">
    <property type="entry name" value="HD-domain/PDEase-like"/>
    <property type="match status" value="1"/>
</dbReference>